<evidence type="ECO:0000256" key="5">
    <source>
        <dbReference type="ARBA" id="ARBA00022692"/>
    </source>
</evidence>
<name>A0AAC8UB87_HAEDC</name>
<feature type="chain" id="PRO_5041993983" evidence="10">
    <location>
        <begin position="30"/>
        <end position="833"/>
    </location>
</feature>
<evidence type="ECO:0000259" key="12">
    <source>
        <dbReference type="Pfam" id="PF13954"/>
    </source>
</evidence>
<keyword evidence="6 10" id="KW-0732">Signal</keyword>
<dbReference type="InterPro" id="IPR018030">
    <property type="entry name" value="Fimbrial_membr_usher_CS"/>
</dbReference>
<dbReference type="InterPro" id="IPR025949">
    <property type="entry name" value="PapC-like_C"/>
</dbReference>
<evidence type="ECO:0000256" key="4">
    <source>
        <dbReference type="ARBA" id="ARBA00022452"/>
    </source>
</evidence>
<organism evidence="13 14">
    <name type="scientific">Haemophilus ducreyi</name>
    <dbReference type="NCBI Taxonomy" id="730"/>
    <lineage>
        <taxon>Bacteria</taxon>
        <taxon>Pseudomonadati</taxon>
        <taxon>Pseudomonadota</taxon>
        <taxon>Gammaproteobacteria</taxon>
        <taxon>Pasteurellales</taxon>
        <taxon>Pasteurellaceae</taxon>
        <taxon>Haemophilus</taxon>
    </lineage>
</organism>
<evidence type="ECO:0000256" key="1">
    <source>
        <dbReference type="ARBA" id="ARBA00004571"/>
    </source>
</evidence>
<dbReference type="Proteomes" id="UP000060132">
    <property type="component" value="Chromosome"/>
</dbReference>
<dbReference type="Pfam" id="PF00577">
    <property type="entry name" value="Usher"/>
    <property type="match status" value="1"/>
</dbReference>
<sequence>MSFAKKDYFAIFLLLSMLPLLMTSSNALAMQDIEFNTDTLDLEDKENINLGYFSRANYLMPGSYSLEIKVNNNNLSEEEVVFLAPEDDPKDSVACLSPELTDKLGLTDKYQKQLTWWHDNQCLNFDSLPGIQAKPDLASSSLHISIPQAYLEYSAIDWDPPSRWDNGIPAILLDYNINGNISRFGKEKRYALNGTGVLGLNLGAWRLRADWYGHLDNNSSVFEQMNNERVIQWNRFYAFRALTNLSARLTLGQDYLNSNLFDSFRFLGAGLESDLNMLPPNLRGYAPEITGIAKSNATVNISQKGHVIHTEKVAAGPFRIQNLYDGVRGKLDVKVEEEDGSVQQYQVDTANLPYLTRPGQIQYKLALGQPNVERDYQRQNFAMGELSFGGGNGWSLFGGAIVSNNYHAISAGIGRDLLAFGTLSFDITQSFARLAEENKKLRGSSYRVNYAKYFDSIDSQIQFSSYRFSEQNFMNLLDFLEVNHTGIRYGSSKNQYVVSMSKNFNNIGMSMVLNYNYETYWDQESTNFYSLTLSKAFDIGKLKNVNVNLSINRNIYNNVIDNSIYLSTSFALSNGGNMSYSLSNSRYETSNRLTYSDIFDERTNYQLSVDASGKYKSGSAYLNYQGDTAHFSTSASFSNNQSSFSMAASGGVTLTTEGVAMHRMGSPGGTRLLLDTDGVANVPVRGFGAPVKTNLFGKAVVGDVSSYYRNNVQIDLNTLSDDIDVQQSVVQATLTEGAVGYRKFSVVSGQKVMTTLQTAEGNSIPFGAQVLNKKGLNTGIVDDNGNAYITGVEPGSIMTVQWSNEDKCEIKFPKTIDVNIPSLLLQCAPMVKH</sequence>
<keyword evidence="8 9" id="KW-0998">Cell outer membrane</keyword>
<dbReference type="SUPFAM" id="SSF141729">
    <property type="entry name" value="FimD N-terminal domain-like"/>
    <property type="match status" value="1"/>
</dbReference>
<dbReference type="RefSeq" id="WP_010944315.1">
    <property type="nucleotide sequence ID" value="NZ_CP011218.1"/>
</dbReference>
<dbReference type="PROSITE" id="PS01151">
    <property type="entry name" value="FIMBRIAL_USHER"/>
    <property type="match status" value="1"/>
</dbReference>
<proteinExistence type="inferred from homology"/>
<evidence type="ECO:0000256" key="8">
    <source>
        <dbReference type="ARBA" id="ARBA00023237"/>
    </source>
</evidence>
<evidence type="ECO:0000256" key="9">
    <source>
        <dbReference type="RuleBase" id="RU003884"/>
    </source>
</evidence>
<dbReference type="Gene3D" id="2.60.40.2070">
    <property type="match status" value="1"/>
</dbReference>
<dbReference type="Pfam" id="PF13953">
    <property type="entry name" value="PapC_C"/>
    <property type="match status" value="1"/>
</dbReference>
<dbReference type="AlphaFoldDB" id="A0AAC8UB87"/>
<reference evidence="13 14" key="1">
    <citation type="journal article" date="2015" name="PLoS Negl. Trop. Dis.">
        <title>Haemophilus ducreyi Cutaneous Ulcer Strains Are Nearly Identical to Class I Genital Ulcer Strains.</title>
        <authorList>
            <person name="Gangaiah D."/>
            <person name="Webb K.M."/>
            <person name="Humphreys T.L."/>
            <person name="Fortney K.R."/>
            <person name="Toh E."/>
            <person name="Tai A."/>
            <person name="Katz S.S."/>
            <person name="Pillay A."/>
            <person name="Chen C.Y."/>
            <person name="Roberts S.A."/>
            <person name="Munson R.S.Jr."/>
            <person name="Spinola S.M."/>
        </authorList>
    </citation>
    <scope>NUCLEOTIDE SEQUENCE [LARGE SCALE GENOMIC DNA]</scope>
    <source>
        <strain evidence="14">CLU2</strain>
    </source>
</reference>
<feature type="signal peptide" evidence="10">
    <location>
        <begin position="1"/>
        <end position="29"/>
    </location>
</feature>
<feature type="domain" description="PapC N-terminal" evidence="12">
    <location>
        <begin position="34"/>
        <end position="179"/>
    </location>
</feature>
<dbReference type="Pfam" id="PF13954">
    <property type="entry name" value="PapC_N"/>
    <property type="match status" value="1"/>
</dbReference>
<evidence type="ECO:0000313" key="14">
    <source>
        <dbReference type="Proteomes" id="UP000060132"/>
    </source>
</evidence>
<feature type="domain" description="PapC-like C-terminal" evidence="11">
    <location>
        <begin position="754"/>
        <end position="812"/>
    </location>
</feature>
<dbReference type="InterPro" id="IPR025885">
    <property type="entry name" value="PapC_N"/>
</dbReference>
<dbReference type="GO" id="GO:0009297">
    <property type="term" value="P:pilus assembly"/>
    <property type="evidence" value="ECO:0007669"/>
    <property type="project" value="InterPro"/>
</dbReference>
<dbReference type="GO" id="GO:0009279">
    <property type="term" value="C:cell outer membrane"/>
    <property type="evidence" value="ECO:0007669"/>
    <property type="project" value="UniProtKB-SubCell"/>
</dbReference>
<gene>
    <name evidence="13" type="ORF">RZ57_01100</name>
</gene>
<keyword evidence="7 9" id="KW-0472">Membrane</keyword>
<evidence type="ECO:0000313" key="13">
    <source>
        <dbReference type="EMBL" id="AKO31838.1"/>
    </source>
</evidence>
<dbReference type="InterPro" id="IPR043142">
    <property type="entry name" value="PapC-like_C_sf"/>
</dbReference>
<keyword evidence="4" id="KW-1134">Transmembrane beta strand</keyword>
<dbReference type="InterPro" id="IPR042186">
    <property type="entry name" value="FimD_plug_dom"/>
</dbReference>
<dbReference type="Gene3D" id="3.10.20.410">
    <property type="match status" value="1"/>
</dbReference>
<protein>
    <submittedName>
        <fullName evidence="13">Fimbrial assembly protein</fullName>
    </submittedName>
</protein>
<evidence type="ECO:0000256" key="7">
    <source>
        <dbReference type="ARBA" id="ARBA00023136"/>
    </source>
</evidence>
<evidence type="ECO:0000256" key="10">
    <source>
        <dbReference type="SAM" id="SignalP"/>
    </source>
</evidence>
<comment type="similarity">
    <text evidence="2 9">Belongs to the fimbrial export usher family.</text>
</comment>
<dbReference type="Gene3D" id="2.60.40.2610">
    <property type="entry name" value="Outer membrane usher protein FimD, plug domain"/>
    <property type="match status" value="1"/>
</dbReference>
<evidence type="ECO:0000256" key="3">
    <source>
        <dbReference type="ARBA" id="ARBA00022448"/>
    </source>
</evidence>
<evidence type="ECO:0000256" key="2">
    <source>
        <dbReference type="ARBA" id="ARBA00008064"/>
    </source>
</evidence>
<accession>A0AAC8UB87</accession>
<dbReference type="PANTHER" id="PTHR30451">
    <property type="entry name" value="OUTER MEMBRANE USHER PROTEIN"/>
    <property type="match status" value="1"/>
</dbReference>
<dbReference type="InterPro" id="IPR037224">
    <property type="entry name" value="PapC_N_sf"/>
</dbReference>
<dbReference type="PANTHER" id="PTHR30451:SF10">
    <property type="entry name" value="OUTER MEMBRANE USHER PROTEIN YFCU-RELATED"/>
    <property type="match status" value="1"/>
</dbReference>
<keyword evidence="5 9" id="KW-0812">Transmembrane</keyword>
<dbReference type="Gene3D" id="2.60.40.3110">
    <property type="match status" value="1"/>
</dbReference>
<dbReference type="OMA" id="WNRFYAF"/>
<evidence type="ECO:0000256" key="6">
    <source>
        <dbReference type="ARBA" id="ARBA00022729"/>
    </source>
</evidence>
<evidence type="ECO:0000259" key="11">
    <source>
        <dbReference type="Pfam" id="PF13953"/>
    </source>
</evidence>
<dbReference type="GO" id="GO:0015473">
    <property type="term" value="F:fimbrial usher porin activity"/>
    <property type="evidence" value="ECO:0007669"/>
    <property type="project" value="InterPro"/>
</dbReference>
<keyword evidence="3 9" id="KW-0813">Transport</keyword>
<comment type="subcellular location">
    <subcellularLocation>
        <location evidence="1 9">Cell outer membrane</location>
        <topology evidence="1 9">Multi-pass membrane protein</topology>
    </subcellularLocation>
</comment>
<dbReference type="InterPro" id="IPR000015">
    <property type="entry name" value="Fimb_usher"/>
</dbReference>
<keyword evidence="9" id="KW-1029">Fimbrium biogenesis</keyword>
<dbReference type="EMBL" id="CP011219">
    <property type="protein sequence ID" value="AKO31838.1"/>
    <property type="molecule type" value="Genomic_DNA"/>
</dbReference>